<feature type="transmembrane region" description="Helical" evidence="7">
    <location>
        <begin position="386"/>
        <end position="404"/>
    </location>
</feature>
<dbReference type="GO" id="GO:0005381">
    <property type="term" value="F:iron ion transmembrane transporter activity"/>
    <property type="evidence" value="ECO:0007669"/>
    <property type="project" value="UniProtKB-UniRule"/>
</dbReference>
<keyword evidence="3 7" id="KW-0813">Transport</keyword>
<feature type="region of interest" description="Disordered" evidence="8">
    <location>
        <begin position="193"/>
        <end position="213"/>
    </location>
</feature>
<feature type="transmembrane region" description="Helical" evidence="7">
    <location>
        <begin position="478"/>
        <end position="502"/>
    </location>
</feature>
<feature type="transmembrane region" description="Helical" evidence="7">
    <location>
        <begin position="160"/>
        <end position="184"/>
    </location>
</feature>
<evidence type="ECO:0000256" key="6">
    <source>
        <dbReference type="ARBA" id="ARBA00023136"/>
    </source>
</evidence>
<feature type="transmembrane region" description="Helical" evidence="7">
    <location>
        <begin position="543"/>
        <end position="568"/>
    </location>
</feature>
<evidence type="ECO:0000313" key="10">
    <source>
        <dbReference type="Proteomes" id="UP001530377"/>
    </source>
</evidence>
<feature type="transmembrane region" description="Helical" evidence="7">
    <location>
        <begin position="237"/>
        <end position="261"/>
    </location>
</feature>
<comment type="similarity">
    <text evidence="2 7">Belongs to the ferroportin (FP) (TC 2.A.100) family. SLC40A subfamily.</text>
</comment>
<evidence type="ECO:0000256" key="5">
    <source>
        <dbReference type="ARBA" id="ARBA00022989"/>
    </source>
</evidence>
<dbReference type="Proteomes" id="UP001530377">
    <property type="component" value="Unassembled WGS sequence"/>
</dbReference>
<reference evidence="9 10" key="1">
    <citation type="submission" date="2024-10" db="EMBL/GenBank/DDBJ databases">
        <title>Updated reference genomes for cyclostephanoid diatoms.</title>
        <authorList>
            <person name="Roberts W.R."/>
            <person name="Alverson A.J."/>
        </authorList>
    </citation>
    <scope>NUCLEOTIDE SEQUENCE [LARGE SCALE GENOMIC DNA]</scope>
    <source>
        <strain evidence="9 10">AJA228-03</strain>
    </source>
</reference>
<evidence type="ECO:0000256" key="3">
    <source>
        <dbReference type="ARBA" id="ARBA00022448"/>
    </source>
</evidence>
<feature type="transmembrane region" description="Helical" evidence="7">
    <location>
        <begin position="119"/>
        <end position="140"/>
    </location>
</feature>
<name>A0ABD3RFF4_9STRA</name>
<keyword evidence="4 7" id="KW-0812">Transmembrane</keyword>
<evidence type="ECO:0000256" key="1">
    <source>
        <dbReference type="ARBA" id="ARBA00004141"/>
    </source>
</evidence>
<dbReference type="EMBL" id="JALLPB020000247">
    <property type="protein sequence ID" value="KAL3811613.1"/>
    <property type="molecule type" value="Genomic_DNA"/>
</dbReference>
<keyword evidence="7" id="KW-0406">Ion transport</keyword>
<organism evidence="9 10">
    <name type="scientific">Cyclostephanos tholiformis</name>
    <dbReference type="NCBI Taxonomy" id="382380"/>
    <lineage>
        <taxon>Eukaryota</taxon>
        <taxon>Sar</taxon>
        <taxon>Stramenopiles</taxon>
        <taxon>Ochrophyta</taxon>
        <taxon>Bacillariophyta</taxon>
        <taxon>Coscinodiscophyceae</taxon>
        <taxon>Thalassiosirophycidae</taxon>
        <taxon>Stephanodiscales</taxon>
        <taxon>Stephanodiscaceae</taxon>
        <taxon>Cyclostephanos</taxon>
    </lineage>
</organism>
<accession>A0ABD3RFF4</accession>
<sequence>MSSLSLDTARDGGRALAAREDAHLLPPPPPTTTRPFSDRSSSQRRRRRRQAVRILLSATASRLGSRCWEFALPLLLLEWSPNSLMAPASLGLVCALSRVTISPKLGIMADRSWDRMHAMLVGFAMQAGGCLSSVCVLAGYNWSRSSYPSTGATSNAVARLTSLALVITAGVVETLGSQLASVAVKKEWVPIVFDDEEEDNEEEEEEEEEEEDGRDYHLGSIIVNMSFVNASMINIDLLAAIVGPILTGWILQVLGGGGGVGDGEEGDGDENDVTGYSVQRGFAVIALMNAISFIPEMILLRRVYDSCPGLRVRRDAMDAGATAKRSREDDVLSGNPWTVWFHHPSGLPLLTLSLSSLYLTALSPSGVVLTAYLMTVGLSPTSIGTFRALGALSGVMGMGLFSFVRHRGEARERDASEDVDERSMSVRSIERLRKVSMAFLLLEVVSVLVAASSFAMFHSSSSSSTLLGTDDPVVPSQIVAFLGFIVLSRAGLYAFDLGALEIEQYIVDERFRNAVGSVEGALCSLAEMGMYAMSIVLSDPSDFRWQVGVSATAVSFGGTCFGSFLCMYHMHRHHHHDRRVGSFDSGECAHDHDHMHTMQQDRELEKYGYHVHLHRHPK</sequence>
<dbReference type="PANTHER" id="PTHR11660">
    <property type="entry name" value="SOLUTE CARRIER FAMILY 40 MEMBER"/>
    <property type="match status" value="1"/>
</dbReference>
<keyword evidence="5 7" id="KW-1133">Transmembrane helix</keyword>
<protein>
    <recommendedName>
        <fullName evidence="7">Solute carrier family 40 member</fullName>
    </recommendedName>
</protein>
<dbReference type="InterPro" id="IPR009716">
    <property type="entry name" value="Ferroportin-1"/>
</dbReference>
<feature type="transmembrane region" description="Helical" evidence="7">
    <location>
        <begin position="514"/>
        <end position="537"/>
    </location>
</feature>
<keyword evidence="6 7" id="KW-0472">Membrane</keyword>
<dbReference type="SUPFAM" id="SSF103473">
    <property type="entry name" value="MFS general substrate transporter"/>
    <property type="match status" value="1"/>
</dbReference>
<feature type="region of interest" description="Disordered" evidence="8">
    <location>
        <begin position="1"/>
        <end position="46"/>
    </location>
</feature>
<feature type="transmembrane region" description="Helical" evidence="7">
    <location>
        <begin position="437"/>
        <end position="458"/>
    </location>
</feature>
<evidence type="ECO:0000256" key="7">
    <source>
        <dbReference type="RuleBase" id="RU365065"/>
    </source>
</evidence>
<comment type="subcellular location">
    <subcellularLocation>
        <location evidence="1 7">Membrane</location>
        <topology evidence="1 7">Multi-pass membrane protein</topology>
    </subcellularLocation>
</comment>
<comment type="caution">
    <text evidence="9">The sequence shown here is derived from an EMBL/GenBank/DDBJ whole genome shotgun (WGS) entry which is preliminary data.</text>
</comment>
<evidence type="ECO:0000313" key="9">
    <source>
        <dbReference type="EMBL" id="KAL3811613.1"/>
    </source>
</evidence>
<dbReference type="Pfam" id="PF06963">
    <property type="entry name" value="FPN1"/>
    <property type="match status" value="3"/>
</dbReference>
<feature type="transmembrane region" description="Helical" evidence="7">
    <location>
        <begin position="281"/>
        <end position="304"/>
    </location>
</feature>
<keyword evidence="10" id="KW-1185">Reference proteome</keyword>
<feature type="compositionally biased region" description="Basic and acidic residues" evidence="8">
    <location>
        <begin position="8"/>
        <end position="23"/>
    </location>
</feature>
<comment type="function">
    <text evidence="7">May be involved in iron transport and iron homeostasis.</text>
</comment>
<evidence type="ECO:0000256" key="2">
    <source>
        <dbReference type="ARBA" id="ARBA00006279"/>
    </source>
</evidence>
<gene>
    <name evidence="9" type="ORF">ACHAXA_006685</name>
</gene>
<dbReference type="PANTHER" id="PTHR11660:SF57">
    <property type="entry name" value="SOLUTE CARRIER FAMILY 40 MEMBER"/>
    <property type="match status" value="1"/>
</dbReference>
<evidence type="ECO:0000256" key="8">
    <source>
        <dbReference type="SAM" id="MobiDB-lite"/>
    </source>
</evidence>
<dbReference type="AlphaFoldDB" id="A0ABD3RFF4"/>
<feature type="transmembrane region" description="Helical" evidence="7">
    <location>
        <begin position="349"/>
        <end position="374"/>
    </location>
</feature>
<proteinExistence type="inferred from homology"/>
<dbReference type="GO" id="GO:0016020">
    <property type="term" value="C:membrane"/>
    <property type="evidence" value="ECO:0007669"/>
    <property type="project" value="UniProtKB-SubCell"/>
</dbReference>
<dbReference type="InterPro" id="IPR036259">
    <property type="entry name" value="MFS_trans_sf"/>
</dbReference>
<evidence type="ECO:0000256" key="4">
    <source>
        <dbReference type="ARBA" id="ARBA00022692"/>
    </source>
</evidence>